<evidence type="ECO:0000256" key="1">
    <source>
        <dbReference type="SAM" id="Phobius"/>
    </source>
</evidence>
<dbReference type="InterPro" id="IPR036280">
    <property type="entry name" value="Multihaem_cyt_sf"/>
</dbReference>
<accession>A0A8J6NFK9</accession>
<dbReference type="Proteomes" id="UP000614424">
    <property type="component" value="Unassembled WGS sequence"/>
</dbReference>
<dbReference type="InterPro" id="IPR047668">
    <property type="entry name" value="DsrJ"/>
</dbReference>
<feature type="transmembrane region" description="Helical" evidence="1">
    <location>
        <begin position="6"/>
        <end position="26"/>
    </location>
</feature>
<evidence type="ECO:0000313" key="2">
    <source>
        <dbReference type="EMBL" id="MBC8317998.1"/>
    </source>
</evidence>
<gene>
    <name evidence="2" type="primary">dsrJ</name>
    <name evidence="2" type="ORF">H8E41_08830</name>
</gene>
<keyword evidence="1" id="KW-0472">Membrane</keyword>
<keyword evidence="1" id="KW-0812">Transmembrane</keyword>
<dbReference type="EMBL" id="JACNJZ010000121">
    <property type="protein sequence ID" value="MBC8317998.1"/>
    <property type="molecule type" value="Genomic_DNA"/>
</dbReference>
<keyword evidence="1" id="KW-1133">Transmembrane helix</keyword>
<dbReference type="NCBIfam" id="NF038038">
    <property type="entry name" value="cytoc_DsrJ"/>
    <property type="match status" value="1"/>
</dbReference>
<sequence length="131" mass="14946">MYDAGKIIPGLIVFVGLMLFAIYYNVGNKIEDPKPEKPVGYTSCVLPLEEIRAEHMVLLNEWRDEVIREGKREKVEAGGKMYEKSLQNGCMHCHTSQEKFCDQCHKYASVNPYCWDCHVTPEYGKALGEAN</sequence>
<evidence type="ECO:0000313" key="3">
    <source>
        <dbReference type="Proteomes" id="UP000614424"/>
    </source>
</evidence>
<proteinExistence type="predicted"/>
<organism evidence="2 3">
    <name type="scientific">Candidatus Desulfobia pelagia</name>
    <dbReference type="NCBI Taxonomy" id="2841692"/>
    <lineage>
        <taxon>Bacteria</taxon>
        <taxon>Pseudomonadati</taxon>
        <taxon>Thermodesulfobacteriota</taxon>
        <taxon>Desulfobulbia</taxon>
        <taxon>Desulfobulbales</taxon>
        <taxon>Desulfobulbaceae</taxon>
        <taxon>Candidatus Desulfobia</taxon>
    </lineage>
</organism>
<name>A0A8J6NFK9_9BACT</name>
<reference evidence="2 3" key="1">
    <citation type="submission" date="2020-08" db="EMBL/GenBank/DDBJ databases">
        <title>Bridging the membrane lipid divide: bacteria of the FCB group superphylum have the potential to synthesize archaeal ether lipids.</title>
        <authorList>
            <person name="Villanueva L."/>
            <person name="Von Meijenfeldt F.A.B."/>
            <person name="Westbye A.B."/>
            <person name="Yadav S."/>
            <person name="Hopmans E.C."/>
            <person name="Dutilh B.E."/>
            <person name="Sinninghe Damste J.S."/>
        </authorList>
    </citation>
    <scope>NUCLEOTIDE SEQUENCE [LARGE SCALE GENOMIC DNA]</scope>
    <source>
        <strain evidence="2">NIOZ-UU47</strain>
    </source>
</reference>
<dbReference type="AlphaFoldDB" id="A0A8J6NFK9"/>
<protein>
    <submittedName>
        <fullName evidence="2">Sulfate reduction electron transfer complex DsrMKJOP subunit DsrJ</fullName>
    </submittedName>
</protein>
<comment type="caution">
    <text evidence="2">The sequence shown here is derived from an EMBL/GenBank/DDBJ whole genome shotgun (WGS) entry which is preliminary data.</text>
</comment>
<dbReference type="SUPFAM" id="SSF48695">
    <property type="entry name" value="Multiheme cytochromes"/>
    <property type="match status" value="1"/>
</dbReference>